<comment type="similarity">
    <text evidence="3 11">Belongs to the protoporphyrinogen/coproporphyrinogen oxidase family. Protoporphyrinogen oxidase subfamily.</text>
</comment>
<protein>
    <recommendedName>
        <fullName evidence="4 11">Protoporphyrinogen oxidase</fullName>
        <ecNumber evidence="4 11">1.3.3.4</ecNumber>
    </recommendedName>
</protein>
<dbReference type="InterPro" id="IPR002937">
    <property type="entry name" value="Amino_oxidase"/>
</dbReference>
<accession>A0A5M9K616</accession>
<evidence type="ECO:0000256" key="3">
    <source>
        <dbReference type="ARBA" id="ARBA00010551"/>
    </source>
</evidence>
<dbReference type="VEuPathDB" id="FungiDB:MFRU_001g00150"/>
<evidence type="ECO:0000256" key="5">
    <source>
        <dbReference type="ARBA" id="ARBA00022630"/>
    </source>
</evidence>
<comment type="cofactor">
    <cofactor evidence="11">
        <name>FAD</name>
        <dbReference type="ChEBI" id="CHEBI:57692"/>
    </cofactor>
    <text evidence="11">Binds 1 FAD per subunit.</text>
</comment>
<dbReference type="GO" id="GO:0006782">
    <property type="term" value="P:protoporphyrinogen IX biosynthetic process"/>
    <property type="evidence" value="ECO:0007669"/>
    <property type="project" value="UniProtKB-UniRule"/>
</dbReference>
<dbReference type="SUPFAM" id="SSF54373">
    <property type="entry name" value="FAD-linked reductases, C-terminal domain"/>
    <property type="match status" value="1"/>
</dbReference>
<evidence type="ECO:0000256" key="2">
    <source>
        <dbReference type="ARBA" id="ARBA00005073"/>
    </source>
</evidence>
<evidence type="ECO:0000256" key="6">
    <source>
        <dbReference type="ARBA" id="ARBA00022827"/>
    </source>
</evidence>
<dbReference type="Proteomes" id="UP000322873">
    <property type="component" value="Unassembled WGS sequence"/>
</dbReference>
<name>A0A5M9K616_MONFR</name>
<dbReference type="GO" id="GO:0005743">
    <property type="term" value="C:mitochondrial inner membrane"/>
    <property type="evidence" value="ECO:0007669"/>
    <property type="project" value="UniProtKB-SubCell"/>
</dbReference>
<evidence type="ECO:0000256" key="4">
    <source>
        <dbReference type="ARBA" id="ARBA00012867"/>
    </source>
</evidence>
<comment type="caution">
    <text evidence="14">The sequence shown here is derived from an EMBL/GenBank/DDBJ whole genome shotgun (WGS) entry which is preliminary data.</text>
</comment>
<reference evidence="14 15" key="1">
    <citation type="submission" date="2019-06" db="EMBL/GenBank/DDBJ databases">
        <title>Genome Sequence of the Brown Rot Fungal Pathogen Monilinia fructicola.</title>
        <authorList>
            <person name="De Miccolis Angelini R.M."/>
            <person name="Landi L."/>
            <person name="Abate D."/>
            <person name="Pollastro S."/>
            <person name="Romanazzi G."/>
            <person name="Faretra F."/>
        </authorList>
    </citation>
    <scope>NUCLEOTIDE SEQUENCE [LARGE SCALE GENOMIC DNA]</scope>
    <source>
        <strain evidence="14 15">Mfrc123</strain>
    </source>
</reference>
<evidence type="ECO:0000256" key="1">
    <source>
        <dbReference type="ARBA" id="ARBA00002600"/>
    </source>
</evidence>
<keyword evidence="15" id="KW-1185">Reference proteome</keyword>
<dbReference type="InterPro" id="IPR004572">
    <property type="entry name" value="Protoporphyrinogen_oxidase"/>
</dbReference>
<dbReference type="EC" id="1.3.3.4" evidence="4 11"/>
<evidence type="ECO:0000256" key="12">
    <source>
        <dbReference type="SAM" id="MobiDB-lite"/>
    </source>
</evidence>
<dbReference type="InterPro" id="IPR050464">
    <property type="entry name" value="Zeta_carotene_desat/Oxidored"/>
</dbReference>
<keyword evidence="7 11" id="KW-0560">Oxidoreductase</keyword>
<dbReference type="SUPFAM" id="SSF51905">
    <property type="entry name" value="FAD/NAD(P)-binding domain"/>
    <property type="match status" value="1"/>
</dbReference>
<dbReference type="Gene3D" id="3.50.50.60">
    <property type="entry name" value="FAD/NAD(P)-binding domain"/>
    <property type="match status" value="1"/>
</dbReference>
<evidence type="ECO:0000256" key="8">
    <source>
        <dbReference type="ARBA" id="ARBA00023133"/>
    </source>
</evidence>
<evidence type="ECO:0000313" key="14">
    <source>
        <dbReference type="EMBL" id="KAA8574245.1"/>
    </source>
</evidence>
<comment type="subcellular location">
    <subcellularLocation>
        <location evidence="11">Mitochondrion inner membrane</location>
    </subcellularLocation>
</comment>
<evidence type="ECO:0000256" key="7">
    <source>
        <dbReference type="ARBA" id="ARBA00023002"/>
    </source>
</evidence>
<feature type="domain" description="Amine oxidase" evidence="13">
    <location>
        <begin position="98"/>
        <end position="556"/>
    </location>
</feature>
<dbReference type="InterPro" id="IPR036188">
    <property type="entry name" value="FAD/NAD-bd_sf"/>
</dbReference>
<dbReference type="GO" id="GO:0004729">
    <property type="term" value="F:oxygen-dependent protoporphyrinogen oxidase activity"/>
    <property type="evidence" value="ECO:0007669"/>
    <property type="project" value="UniProtKB-UniRule"/>
</dbReference>
<comment type="pathway">
    <text evidence="2 11">Porphyrin-containing compound metabolism; protoporphyrin-IX biosynthesis; protoporphyrin-IX from protoporphyrinogen-IX: step 1/1.</text>
</comment>
<keyword evidence="5 11" id="KW-0285">Flavoprotein</keyword>
<keyword evidence="6 11" id="KW-0274">FAD</keyword>
<dbReference type="UniPathway" id="UPA00251">
    <property type="reaction ID" value="UER00324"/>
</dbReference>
<dbReference type="AlphaFoldDB" id="A0A5M9K616"/>
<dbReference type="EMBL" id="VICG01000003">
    <property type="protein sequence ID" value="KAA8574245.1"/>
    <property type="molecule type" value="Genomic_DNA"/>
</dbReference>
<feature type="region of interest" description="Disordered" evidence="12">
    <location>
        <begin position="68"/>
        <end position="88"/>
    </location>
</feature>
<evidence type="ECO:0000256" key="11">
    <source>
        <dbReference type="RuleBase" id="RU367069"/>
    </source>
</evidence>
<evidence type="ECO:0000259" key="13">
    <source>
        <dbReference type="Pfam" id="PF01593"/>
    </source>
</evidence>
<dbReference type="NCBIfam" id="TIGR00562">
    <property type="entry name" value="proto_IX_ox"/>
    <property type="match status" value="1"/>
</dbReference>
<sequence length="585" mass="65018">MRLPEYSLLAPLRRFHNTPRCQAVRPCRRIPLELYTRAYSFRTRPQLRTLERPQLLCKHYSSHVSSKIPTETSAGVQSKTDSAEESQESGVAVLGGGITGLATAYYLTQMAPHLKVTLYESSDRLGGWLRTKYIDVGDGEVVFEQGPRTLRPNTPAGYVTLNLIRDLGLTDQVIKTNKMSAAALNRFIYYPDRLVCMPEPSQGVYAIAWKMLTEPVFKGFYKMIFEYRRPRRPLDLEDESVGSFLARRTGGPDIPENLVSAVFHGIYAGDIYKLSARSITPVQWGMEGAYGSISAAMSQMGKFQNATAEDAEMETKEKSLFTDNERAIVKDTSVYTFRRGIGTLSEALEYSLRNNPNVEIKLGEHVGNIEYDVQSESIKIKTDNSSNTHSYAISTLSGRTLSTITPSLADSDDTFTSFTCRNGGSDSHGEFALGVVFDSDATVGQDTVPGTKLTVMLGGHWWDNFETYPDEEEGVSMAKSVLKRHLKIDQEPEMVHASLQKDCIPQYTVGHEQRLKQAHYELLSGYKGRLAVAGNSYTGVGVNDCIKAAKIVASDVARGNDITGLERFTEPKLWETLMKRGPKGN</sequence>
<organism evidence="14 15">
    <name type="scientific">Monilinia fructicola</name>
    <name type="common">Brown rot fungus</name>
    <name type="synonym">Ciboria fructicola</name>
    <dbReference type="NCBI Taxonomy" id="38448"/>
    <lineage>
        <taxon>Eukaryota</taxon>
        <taxon>Fungi</taxon>
        <taxon>Dikarya</taxon>
        <taxon>Ascomycota</taxon>
        <taxon>Pezizomycotina</taxon>
        <taxon>Leotiomycetes</taxon>
        <taxon>Helotiales</taxon>
        <taxon>Sclerotiniaceae</taxon>
        <taxon>Monilinia</taxon>
    </lineage>
</organism>
<gene>
    <name evidence="14" type="ORF">EYC84_005746</name>
</gene>
<evidence type="ECO:0000256" key="9">
    <source>
        <dbReference type="ARBA" id="ARBA00023244"/>
    </source>
</evidence>
<dbReference type="PANTHER" id="PTHR42923">
    <property type="entry name" value="PROTOPORPHYRINOGEN OXIDASE"/>
    <property type="match status" value="1"/>
</dbReference>
<evidence type="ECO:0000256" key="10">
    <source>
        <dbReference type="ARBA" id="ARBA00047554"/>
    </source>
</evidence>
<keyword evidence="9 11" id="KW-0627">Porphyrin biosynthesis</keyword>
<dbReference type="Pfam" id="PF01593">
    <property type="entry name" value="Amino_oxidase"/>
    <property type="match status" value="1"/>
</dbReference>
<dbReference type="PANTHER" id="PTHR42923:SF3">
    <property type="entry name" value="PROTOPORPHYRINOGEN OXIDASE"/>
    <property type="match status" value="1"/>
</dbReference>
<comment type="function">
    <text evidence="1 11">Catalyzes the 6-electron oxidation of protoporphyrinogen-IX to form protoporphyrin-IX.</text>
</comment>
<feature type="compositionally biased region" description="Polar residues" evidence="12">
    <location>
        <begin position="68"/>
        <end position="80"/>
    </location>
</feature>
<keyword evidence="8 11" id="KW-0350">Heme biosynthesis</keyword>
<proteinExistence type="inferred from homology"/>
<comment type="catalytic activity">
    <reaction evidence="10 11">
        <text>protoporphyrinogen IX + 3 O2 = protoporphyrin IX + 3 H2O2</text>
        <dbReference type="Rhea" id="RHEA:25576"/>
        <dbReference type="ChEBI" id="CHEBI:15379"/>
        <dbReference type="ChEBI" id="CHEBI:16240"/>
        <dbReference type="ChEBI" id="CHEBI:57306"/>
        <dbReference type="ChEBI" id="CHEBI:57307"/>
        <dbReference type="EC" id="1.3.3.4"/>
    </reaction>
</comment>
<evidence type="ECO:0000313" key="15">
    <source>
        <dbReference type="Proteomes" id="UP000322873"/>
    </source>
</evidence>